<organism evidence="1">
    <name type="scientific">Tanacetum cinerariifolium</name>
    <name type="common">Dalmatian daisy</name>
    <name type="synonym">Chrysanthemum cinerariifolium</name>
    <dbReference type="NCBI Taxonomy" id="118510"/>
    <lineage>
        <taxon>Eukaryota</taxon>
        <taxon>Viridiplantae</taxon>
        <taxon>Streptophyta</taxon>
        <taxon>Embryophyta</taxon>
        <taxon>Tracheophyta</taxon>
        <taxon>Spermatophyta</taxon>
        <taxon>Magnoliopsida</taxon>
        <taxon>eudicotyledons</taxon>
        <taxon>Gunneridae</taxon>
        <taxon>Pentapetalae</taxon>
        <taxon>asterids</taxon>
        <taxon>campanulids</taxon>
        <taxon>Asterales</taxon>
        <taxon>Asteraceae</taxon>
        <taxon>Asteroideae</taxon>
        <taxon>Anthemideae</taxon>
        <taxon>Anthemidinae</taxon>
        <taxon>Tanacetum</taxon>
    </lineage>
</organism>
<comment type="caution">
    <text evidence="1">The sequence shown here is derived from an EMBL/GenBank/DDBJ whole genome shotgun (WGS) entry which is preliminary data.</text>
</comment>
<name>A0A699XC02_TANCI</name>
<accession>A0A699XC02</accession>
<feature type="non-terminal residue" evidence="1">
    <location>
        <position position="66"/>
    </location>
</feature>
<evidence type="ECO:0000313" key="1">
    <source>
        <dbReference type="EMBL" id="GFD56703.1"/>
    </source>
</evidence>
<proteinExistence type="predicted"/>
<sequence length="66" mass="6874">METTTGVKDSVALTTDVTEDKVTVAQALAALKSTKPKVVVQEQEMSTIITAAATTVTTVVPTPRAK</sequence>
<gene>
    <name evidence="1" type="ORF">Tci_928672</name>
</gene>
<dbReference type="AlphaFoldDB" id="A0A699XC02"/>
<protein>
    <submittedName>
        <fullName evidence="1">Uncharacterized protein</fullName>
    </submittedName>
</protein>
<reference evidence="1" key="1">
    <citation type="journal article" date="2019" name="Sci. Rep.">
        <title>Draft genome of Tanacetum cinerariifolium, the natural source of mosquito coil.</title>
        <authorList>
            <person name="Yamashiro T."/>
            <person name="Shiraishi A."/>
            <person name="Satake H."/>
            <person name="Nakayama K."/>
        </authorList>
    </citation>
    <scope>NUCLEOTIDE SEQUENCE</scope>
</reference>
<dbReference type="EMBL" id="BKCJ011832378">
    <property type="protein sequence ID" value="GFD56703.1"/>
    <property type="molecule type" value="Genomic_DNA"/>
</dbReference>